<proteinExistence type="predicted"/>
<dbReference type="CDD" id="cd00882">
    <property type="entry name" value="Ras_like_GTPase"/>
    <property type="match status" value="1"/>
</dbReference>
<feature type="domain" description="G" evidence="1">
    <location>
        <begin position="23"/>
        <end position="148"/>
    </location>
</feature>
<reference evidence="2 3" key="1">
    <citation type="submission" date="2014-04" db="EMBL/GenBank/DDBJ databases">
        <title>Evolutionary Origins and Diversification of the Mycorrhizal Mutualists.</title>
        <authorList>
            <consortium name="DOE Joint Genome Institute"/>
            <consortium name="Mycorrhizal Genomics Consortium"/>
            <person name="Kohler A."/>
            <person name="Kuo A."/>
            <person name="Nagy L.G."/>
            <person name="Floudas D."/>
            <person name="Copeland A."/>
            <person name="Barry K.W."/>
            <person name="Cichocki N."/>
            <person name="Veneault-Fourrey C."/>
            <person name="LaButti K."/>
            <person name="Lindquist E.A."/>
            <person name="Lipzen A."/>
            <person name="Lundell T."/>
            <person name="Morin E."/>
            <person name="Murat C."/>
            <person name="Riley R."/>
            <person name="Ohm R."/>
            <person name="Sun H."/>
            <person name="Tunlid A."/>
            <person name="Henrissat B."/>
            <person name="Grigoriev I.V."/>
            <person name="Hibbett D.S."/>
            <person name="Martin F."/>
        </authorList>
    </citation>
    <scope>NUCLEOTIDE SEQUENCE [LARGE SCALE GENOMIC DNA]</scope>
    <source>
        <strain evidence="2 3">MD-312</strain>
    </source>
</reference>
<protein>
    <recommendedName>
        <fullName evidence="1">G domain-containing protein</fullName>
    </recommendedName>
</protein>
<evidence type="ECO:0000259" key="1">
    <source>
        <dbReference type="Pfam" id="PF01926"/>
    </source>
</evidence>
<organism evidence="2 3">
    <name type="scientific">Hydnomerulius pinastri MD-312</name>
    <dbReference type="NCBI Taxonomy" id="994086"/>
    <lineage>
        <taxon>Eukaryota</taxon>
        <taxon>Fungi</taxon>
        <taxon>Dikarya</taxon>
        <taxon>Basidiomycota</taxon>
        <taxon>Agaricomycotina</taxon>
        <taxon>Agaricomycetes</taxon>
        <taxon>Agaricomycetidae</taxon>
        <taxon>Boletales</taxon>
        <taxon>Boletales incertae sedis</taxon>
        <taxon>Leucogyrophana</taxon>
    </lineage>
</organism>
<gene>
    <name evidence="2" type="ORF">HYDPIDRAFT_42370</name>
</gene>
<dbReference type="SUPFAM" id="SSF52540">
    <property type="entry name" value="P-loop containing nucleoside triphosphate hydrolases"/>
    <property type="match status" value="1"/>
</dbReference>
<dbReference type="PROSITE" id="PS00675">
    <property type="entry name" value="SIGMA54_INTERACT_1"/>
    <property type="match status" value="1"/>
</dbReference>
<dbReference type="InterPro" id="IPR025662">
    <property type="entry name" value="Sigma_54_int_dom_ATP-bd_1"/>
</dbReference>
<dbReference type="InterPro" id="IPR006073">
    <property type="entry name" value="GTP-bd"/>
</dbReference>
<sequence>MRSLTHQSTTGPRSAAPGSKKKNVVIFGETGVGKSSVINVVAGKTVAKSSPDLEGCTLEATEYTFSLGEVEIAVWDTVGLEEPEMGVNTYFGAIAKAHQLITSLHAAGGIDLLLYCVRGARVTATMQKNYRLFNEFLCDKKVPLALVITHLENEEVSMEDWWVRNEQTFKKYGIEPVAHACITAAPAHVDRCQDRRVESQQAMQALLQNILGDGHPRYDQEQTSWFAALLFRLRSLVKKKESIKRKDMVRELKKRCSYDLDAAEKIAKIIEGSRDNDSEVTAEK</sequence>
<dbReference type="Gene3D" id="3.40.50.300">
    <property type="entry name" value="P-loop containing nucleotide triphosphate hydrolases"/>
    <property type="match status" value="1"/>
</dbReference>
<accession>A0A0C9WCS7</accession>
<dbReference type="GO" id="GO:0005525">
    <property type="term" value="F:GTP binding"/>
    <property type="evidence" value="ECO:0007669"/>
    <property type="project" value="InterPro"/>
</dbReference>
<dbReference type="EMBL" id="KN839859">
    <property type="protein sequence ID" value="KIJ61877.1"/>
    <property type="molecule type" value="Genomic_DNA"/>
</dbReference>
<dbReference type="AlphaFoldDB" id="A0A0C9WCS7"/>
<dbReference type="InterPro" id="IPR027417">
    <property type="entry name" value="P-loop_NTPase"/>
</dbReference>
<dbReference type="Proteomes" id="UP000053820">
    <property type="component" value="Unassembled WGS sequence"/>
</dbReference>
<keyword evidence="3" id="KW-1185">Reference proteome</keyword>
<dbReference type="HOGENOM" id="CLU_050405_0_0_1"/>
<evidence type="ECO:0000313" key="2">
    <source>
        <dbReference type="EMBL" id="KIJ61877.1"/>
    </source>
</evidence>
<dbReference type="OrthoDB" id="8954335at2759"/>
<dbReference type="Pfam" id="PF01926">
    <property type="entry name" value="MMR_HSR1"/>
    <property type="match status" value="1"/>
</dbReference>
<evidence type="ECO:0000313" key="3">
    <source>
        <dbReference type="Proteomes" id="UP000053820"/>
    </source>
</evidence>
<name>A0A0C9WCS7_9AGAM</name>